<dbReference type="AlphaFoldDB" id="A0A2J8AG09"/>
<reference evidence="2 3" key="1">
    <citation type="journal article" date="2017" name="Mol. Biol. Evol.">
        <title>The 4-celled Tetrabaena socialis nuclear genome reveals the essential components for genetic control of cell number at the origin of multicellularity in the volvocine lineage.</title>
        <authorList>
            <person name="Featherston J."/>
            <person name="Arakaki Y."/>
            <person name="Hanschen E.R."/>
            <person name="Ferris P.J."/>
            <person name="Michod R.E."/>
            <person name="Olson B.J.S.C."/>
            <person name="Nozaki H."/>
            <person name="Durand P.M."/>
        </authorList>
    </citation>
    <scope>NUCLEOTIDE SEQUENCE [LARGE SCALE GENOMIC DNA]</scope>
    <source>
        <strain evidence="2 3">NIES-571</strain>
    </source>
</reference>
<proteinExistence type="predicted"/>
<keyword evidence="3" id="KW-1185">Reference proteome</keyword>
<organism evidence="2 3">
    <name type="scientific">Tetrabaena socialis</name>
    <dbReference type="NCBI Taxonomy" id="47790"/>
    <lineage>
        <taxon>Eukaryota</taxon>
        <taxon>Viridiplantae</taxon>
        <taxon>Chlorophyta</taxon>
        <taxon>core chlorophytes</taxon>
        <taxon>Chlorophyceae</taxon>
        <taxon>CS clade</taxon>
        <taxon>Chlamydomonadales</taxon>
        <taxon>Tetrabaenaceae</taxon>
        <taxon>Tetrabaena</taxon>
    </lineage>
</organism>
<evidence type="ECO:0000313" key="2">
    <source>
        <dbReference type="EMBL" id="PNH11449.1"/>
    </source>
</evidence>
<name>A0A2J8AG09_9CHLO</name>
<dbReference type="EMBL" id="PGGS01000029">
    <property type="protein sequence ID" value="PNH11449.1"/>
    <property type="molecule type" value="Genomic_DNA"/>
</dbReference>
<dbReference type="OrthoDB" id="549772at2759"/>
<evidence type="ECO:0000313" key="3">
    <source>
        <dbReference type="Proteomes" id="UP000236333"/>
    </source>
</evidence>
<evidence type="ECO:0000256" key="1">
    <source>
        <dbReference type="SAM" id="MobiDB-lite"/>
    </source>
</evidence>
<comment type="caution">
    <text evidence="2">The sequence shown here is derived from an EMBL/GenBank/DDBJ whole genome shotgun (WGS) entry which is preliminary data.</text>
</comment>
<protein>
    <submittedName>
        <fullName evidence="2">Uncharacterized protein</fullName>
    </submittedName>
</protein>
<gene>
    <name evidence="2" type="ORF">TSOC_001725</name>
</gene>
<feature type="region of interest" description="Disordered" evidence="1">
    <location>
        <begin position="176"/>
        <end position="228"/>
    </location>
</feature>
<accession>A0A2J8AG09</accession>
<sequence>MNVFGPAACGPDGAAREALQRSLHGLHTLLPDLQPHWQEQLGLHASLLAIEGLLRGGGGGNSASGGGGTAPPSLAPIDLQHDLYSDAQRAAAELQGLASFIRRYGSRASSGCYDQCSWAVAEALDGAARNYCGPGSVLLRSADTELAATAVRSLRRSHEAHLSALVRVRVGGLAEQTRGPAQARQGKQDASGAPGKRIERGPSWKKGGRLERMTPSLQRPGKGGHRFRIGGERRAVRPCVQVRLAMSLPQVSVRLVELRQACTEPGLDVGRMAATNLGLLLLRSDDVTALGSRGALPQLLG</sequence>
<dbReference type="Proteomes" id="UP000236333">
    <property type="component" value="Unassembled WGS sequence"/>
</dbReference>
<feature type="compositionally biased region" description="Basic and acidic residues" evidence="1">
    <location>
        <begin position="196"/>
        <end position="212"/>
    </location>
</feature>